<dbReference type="PANTHER" id="PTHR31560">
    <property type="entry name" value="UPF0652 PROTEIN C16A11.03C-RELATED"/>
    <property type="match status" value="1"/>
</dbReference>
<sequence>DRDVPNALVFIDKYTQVPRILNPLVNTLDRLPEVYNSTPAIKTLIDSEFNGLEVLRMTIMQDFFRHGFDGSGDDGGSCIDGRLTSCWNWCAKVEKKKYFPAFLLTGFTGFDGGFTTGLGN</sequence>
<dbReference type="InterPro" id="IPR057668">
    <property type="entry name" value="E2_Ub-conjug_enz_C"/>
</dbReference>
<accession>A0A813GID5</accession>
<keyword evidence="3" id="KW-1185">Reference proteome</keyword>
<dbReference type="OrthoDB" id="406045at2759"/>
<dbReference type="AlphaFoldDB" id="A0A813GID5"/>
<name>A0A813GID5_POLGL</name>
<feature type="non-terminal residue" evidence="2">
    <location>
        <position position="1"/>
    </location>
</feature>
<comment type="caution">
    <text evidence="2">The sequence shown here is derived from an EMBL/GenBank/DDBJ whole genome shotgun (WGS) entry which is preliminary data.</text>
</comment>
<feature type="domain" description="Non-canonical E2 ubiquitin-conjugating enzyme C-terminal" evidence="1">
    <location>
        <begin position="1"/>
        <end position="112"/>
    </location>
</feature>
<dbReference type="InterPro" id="IPR018553">
    <property type="entry name" value="E2_Ub-conjug_enz"/>
</dbReference>
<evidence type="ECO:0000313" key="2">
    <source>
        <dbReference type="EMBL" id="CAE8624730.1"/>
    </source>
</evidence>
<dbReference type="OMA" id="LRMTIMQ"/>
<reference evidence="2" key="1">
    <citation type="submission" date="2021-02" db="EMBL/GenBank/DDBJ databases">
        <authorList>
            <person name="Dougan E. K."/>
            <person name="Rhodes N."/>
            <person name="Thang M."/>
            <person name="Chan C."/>
        </authorList>
    </citation>
    <scope>NUCLEOTIDE SEQUENCE</scope>
</reference>
<gene>
    <name evidence="2" type="ORF">PGLA1383_LOCUS41835</name>
</gene>
<protein>
    <recommendedName>
        <fullName evidence="1">Non-canonical E2 ubiquitin-conjugating enzyme C-terminal domain-containing protein</fullName>
    </recommendedName>
</protein>
<dbReference type="Proteomes" id="UP000654075">
    <property type="component" value="Unassembled WGS sequence"/>
</dbReference>
<evidence type="ECO:0000259" key="1">
    <source>
        <dbReference type="Pfam" id="PF09418"/>
    </source>
</evidence>
<dbReference type="PANTHER" id="PTHR31560:SF0">
    <property type="entry name" value="UPF0652 PROTEIN C22H10.08"/>
    <property type="match status" value="1"/>
</dbReference>
<organism evidence="2 3">
    <name type="scientific">Polarella glacialis</name>
    <name type="common">Dinoflagellate</name>
    <dbReference type="NCBI Taxonomy" id="89957"/>
    <lineage>
        <taxon>Eukaryota</taxon>
        <taxon>Sar</taxon>
        <taxon>Alveolata</taxon>
        <taxon>Dinophyceae</taxon>
        <taxon>Suessiales</taxon>
        <taxon>Suessiaceae</taxon>
        <taxon>Polarella</taxon>
    </lineage>
</organism>
<evidence type="ECO:0000313" key="3">
    <source>
        <dbReference type="Proteomes" id="UP000654075"/>
    </source>
</evidence>
<proteinExistence type="predicted"/>
<dbReference type="Pfam" id="PF09418">
    <property type="entry name" value="DUF2009"/>
    <property type="match status" value="1"/>
</dbReference>
<dbReference type="EMBL" id="CAJNNV010028475">
    <property type="protein sequence ID" value="CAE8624730.1"/>
    <property type="molecule type" value="Genomic_DNA"/>
</dbReference>